<protein>
    <submittedName>
        <fullName evidence="3">Lipoprotein</fullName>
    </submittedName>
</protein>
<evidence type="ECO:0000256" key="1">
    <source>
        <dbReference type="SAM" id="MobiDB-lite"/>
    </source>
</evidence>
<proteinExistence type="predicted"/>
<organism evidence="3 4">
    <name type="scientific">Streptomyces longispororuber</name>
    <dbReference type="NCBI Taxonomy" id="68230"/>
    <lineage>
        <taxon>Bacteria</taxon>
        <taxon>Bacillati</taxon>
        <taxon>Actinomycetota</taxon>
        <taxon>Actinomycetes</taxon>
        <taxon>Kitasatosporales</taxon>
        <taxon>Streptomycetaceae</taxon>
        <taxon>Streptomyces</taxon>
    </lineage>
</organism>
<comment type="caution">
    <text evidence="3">The sequence shown here is derived from an EMBL/GenBank/DDBJ whole genome shotgun (WGS) entry which is preliminary data.</text>
</comment>
<reference evidence="3" key="1">
    <citation type="journal article" date="2014" name="Int. J. Syst. Evol. Microbiol.">
        <title>Complete genome sequence of Corynebacterium casei LMG S-19264T (=DSM 44701T), isolated from a smear-ripened cheese.</title>
        <authorList>
            <consortium name="US DOE Joint Genome Institute (JGI-PGF)"/>
            <person name="Walter F."/>
            <person name="Albersmeier A."/>
            <person name="Kalinowski J."/>
            <person name="Ruckert C."/>
        </authorList>
    </citation>
    <scope>NUCLEOTIDE SEQUENCE</scope>
    <source>
        <strain evidence="3">JCM 4784</strain>
    </source>
</reference>
<keyword evidence="4" id="KW-1185">Reference proteome</keyword>
<sequence length="285" mass="30421">MGRKRVASAALAALLLAGGAVACGSEKKSDRAGEDISPAAAVKKAAKNSEELTSFSFRMKGLLPGEGKVRGEASMATEPLAVSMNMSTPEGPEKLEIRVVGDGVYLGGGKAAAEADGKRWIKFDAKTMGKGAPNKPAPSSATATAEQNPAAQSTLFTGSDDLKKVGEETVDGAETTHYRGTVTLDQMRASIDKKDAKTRERQEKGLKQYEDMGIDKLTMDMWIDGENHTKQFRTQGDADKGKFDMTITFFDVNKPVKVTAPPKNEVMDLAEMMKEMESGSDEGTS</sequence>
<name>A0A918ZBQ8_9ACTN</name>
<reference evidence="3" key="2">
    <citation type="submission" date="2020-09" db="EMBL/GenBank/DDBJ databases">
        <authorList>
            <person name="Sun Q."/>
            <person name="Ohkuma M."/>
        </authorList>
    </citation>
    <scope>NUCLEOTIDE SEQUENCE</scope>
    <source>
        <strain evidence="3">JCM 4784</strain>
    </source>
</reference>
<feature type="signal peptide" evidence="2">
    <location>
        <begin position="1"/>
        <end position="22"/>
    </location>
</feature>
<dbReference type="Gene3D" id="2.50.20.20">
    <property type="match status" value="1"/>
</dbReference>
<accession>A0A918ZBQ8</accession>
<feature type="compositionally biased region" description="Polar residues" evidence="1">
    <location>
        <begin position="137"/>
        <end position="149"/>
    </location>
</feature>
<dbReference type="PROSITE" id="PS51257">
    <property type="entry name" value="PROKAR_LIPOPROTEIN"/>
    <property type="match status" value="1"/>
</dbReference>
<gene>
    <name evidence="3" type="ORF">GCM10018785_12900</name>
</gene>
<dbReference type="AlphaFoldDB" id="A0A918ZBQ8"/>
<dbReference type="Proteomes" id="UP000608024">
    <property type="component" value="Unassembled WGS sequence"/>
</dbReference>
<evidence type="ECO:0000256" key="2">
    <source>
        <dbReference type="SAM" id="SignalP"/>
    </source>
</evidence>
<dbReference type="EMBL" id="BNBT01000011">
    <property type="protein sequence ID" value="GHE44642.1"/>
    <property type="molecule type" value="Genomic_DNA"/>
</dbReference>
<evidence type="ECO:0000313" key="3">
    <source>
        <dbReference type="EMBL" id="GHE44642.1"/>
    </source>
</evidence>
<dbReference type="InterPro" id="IPR029046">
    <property type="entry name" value="LolA/LolB/LppX"/>
</dbReference>
<keyword evidence="2" id="KW-0732">Signal</keyword>
<keyword evidence="3" id="KW-0449">Lipoprotein</keyword>
<evidence type="ECO:0000313" key="4">
    <source>
        <dbReference type="Proteomes" id="UP000608024"/>
    </source>
</evidence>
<dbReference type="SUPFAM" id="SSF89392">
    <property type="entry name" value="Prokaryotic lipoproteins and lipoprotein localization factors"/>
    <property type="match status" value="1"/>
</dbReference>
<feature type="chain" id="PRO_5038138137" evidence="2">
    <location>
        <begin position="23"/>
        <end position="285"/>
    </location>
</feature>
<feature type="region of interest" description="Disordered" evidence="1">
    <location>
        <begin position="127"/>
        <end position="149"/>
    </location>
</feature>